<keyword evidence="2" id="KW-1185">Reference proteome</keyword>
<name>A0ABS7T221_9FIRM</name>
<dbReference type="EMBL" id="JAIPME010000002">
    <property type="protein sequence ID" value="MBZ2387825.1"/>
    <property type="molecule type" value="Genomic_DNA"/>
</dbReference>
<evidence type="ECO:0000313" key="1">
    <source>
        <dbReference type="EMBL" id="MBZ2387825.1"/>
    </source>
</evidence>
<proteinExistence type="predicted"/>
<accession>A0ABS7T221</accession>
<protein>
    <submittedName>
        <fullName evidence="1">Uncharacterized protein</fullName>
    </submittedName>
</protein>
<reference evidence="1 2" key="1">
    <citation type="submission" date="2021-08" db="EMBL/GenBank/DDBJ databases">
        <title>FDA dAtabase for Regulatory Grade micrObial Sequences (FDA-ARGOS): Supporting development and validation of Infectious Disease Dx tests.</title>
        <authorList>
            <person name="Sproer C."/>
            <person name="Gronow S."/>
            <person name="Severitt S."/>
            <person name="Schroder I."/>
            <person name="Tallon L."/>
            <person name="Sadzewicz L."/>
            <person name="Zhao X."/>
            <person name="Boylan J."/>
            <person name="Ott S."/>
            <person name="Bowen H."/>
            <person name="Vavikolanu K."/>
            <person name="Hazen T."/>
            <person name="Aluvathingal J."/>
            <person name="Nadendla S."/>
            <person name="Lowell S."/>
            <person name="Myers T."/>
            <person name="Yan Y."/>
            <person name="Sichtig H."/>
        </authorList>
    </citation>
    <scope>NUCLEOTIDE SEQUENCE [LARGE SCALE GENOMIC DNA]</scope>
    <source>
        <strain evidence="1 2">FDAARGOS_1460</strain>
    </source>
</reference>
<organism evidence="1 2">
    <name type="scientific">Anaerococcus murdochii</name>
    <dbReference type="NCBI Taxonomy" id="411577"/>
    <lineage>
        <taxon>Bacteria</taxon>
        <taxon>Bacillati</taxon>
        <taxon>Bacillota</taxon>
        <taxon>Tissierellia</taxon>
        <taxon>Tissierellales</taxon>
        <taxon>Peptoniphilaceae</taxon>
        <taxon>Anaerococcus</taxon>
    </lineage>
</organism>
<sequence>MGIIKKLFKSAEKTPIDKETKYQEYLKRIKSGESLRVDWEDFCEISAIKQ</sequence>
<evidence type="ECO:0000313" key="2">
    <source>
        <dbReference type="Proteomes" id="UP000734271"/>
    </source>
</evidence>
<gene>
    <name evidence="1" type="ORF">K8P03_11130</name>
</gene>
<dbReference type="Proteomes" id="UP000734271">
    <property type="component" value="Unassembled WGS sequence"/>
</dbReference>
<comment type="caution">
    <text evidence="1">The sequence shown here is derived from an EMBL/GenBank/DDBJ whole genome shotgun (WGS) entry which is preliminary data.</text>
</comment>
<dbReference type="RefSeq" id="WP_223420667.1">
    <property type="nucleotide sequence ID" value="NZ_JAIPME010000002.1"/>
</dbReference>